<keyword evidence="1" id="KW-1133">Transmembrane helix</keyword>
<accession>N9LRU7</accession>
<evidence type="ECO:0000313" key="2">
    <source>
        <dbReference type="EMBL" id="ENW98943.1"/>
    </source>
</evidence>
<dbReference type="STRING" id="1217705.F900_03036"/>
<protein>
    <submittedName>
        <fullName evidence="2">Uncharacterized protein</fullName>
    </submittedName>
</protein>
<organism evidence="2 3">
    <name type="scientific">Acinetobacter modestus</name>
    <dbReference type="NCBI Taxonomy" id="1776740"/>
    <lineage>
        <taxon>Bacteria</taxon>
        <taxon>Pseudomonadati</taxon>
        <taxon>Pseudomonadota</taxon>
        <taxon>Gammaproteobacteria</taxon>
        <taxon>Moraxellales</taxon>
        <taxon>Moraxellaceae</taxon>
        <taxon>Acinetobacter</taxon>
    </lineage>
</organism>
<feature type="transmembrane region" description="Helical" evidence="1">
    <location>
        <begin position="21"/>
        <end position="43"/>
    </location>
</feature>
<reference evidence="2 3" key="1">
    <citation type="submission" date="2013-02" db="EMBL/GenBank/DDBJ databases">
        <title>The Genome Sequence of Acinetobacter sp. ANC 3862.</title>
        <authorList>
            <consortium name="The Broad Institute Genome Sequencing Platform"/>
            <consortium name="The Broad Institute Genome Sequencing Center for Infectious Disease"/>
            <person name="Cerqueira G."/>
            <person name="Feldgarden M."/>
            <person name="Courvalin P."/>
            <person name="Perichon B."/>
            <person name="Grillot-Courvalin C."/>
            <person name="Clermont D."/>
            <person name="Rocha E."/>
            <person name="Yoon E.-J."/>
            <person name="Nemec A."/>
            <person name="Walker B."/>
            <person name="Young S.K."/>
            <person name="Zeng Q."/>
            <person name="Gargeya S."/>
            <person name="Fitzgerald M."/>
            <person name="Haas B."/>
            <person name="Abouelleil A."/>
            <person name="Alvarado L."/>
            <person name="Arachchi H.M."/>
            <person name="Berlin A.M."/>
            <person name="Chapman S.B."/>
            <person name="Dewar J."/>
            <person name="Goldberg J."/>
            <person name="Griggs A."/>
            <person name="Gujja S."/>
            <person name="Hansen M."/>
            <person name="Howarth C."/>
            <person name="Imamovic A."/>
            <person name="Larimer J."/>
            <person name="McCowan C."/>
            <person name="Murphy C."/>
            <person name="Neiman D."/>
            <person name="Pearson M."/>
            <person name="Priest M."/>
            <person name="Roberts A."/>
            <person name="Saif S."/>
            <person name="Shea T."/>
            <person name="Sisk P."/>
            <person name="Sykes S."/>
            <person name="Wortman J."/>
            <person name="Nusbaum C."/>
            <person name="Birren B."/>
        </authorList>
    </citation>
    <scope>NUCLEOTIDE SEQUENCE [LARGE SCALE GENOMIC DNA]</scope>
    <source>
        <strain evidence="2 3">ANC 3862</strain>
    </source>
</reference>
<evidence type="ECO:0000313" key="3">
    <source>
        <dbReference type="Proteomes" id="UP000013248"/>
    </source>
</evidence>
<keyword evidence="1" id="KW-0472">Membrane</keyword>
<dbReference type="HOGENOM" id="CLU_2679288_0_0_6"/>
<dbReference type="Proteomes" id="UP000013248">
    <property type="component" value="Unassembled WGS sequence"/>
</dbReference>
<feature type="transmembrane region" description="Helical" evidence="1">
    <location>
        <begin position="55"/>
        <end position="73"/>
    </location>
</feature>
<dbReference type="AlphaFoldDB" id="N9LRU7"/>
<evidence type="ECO:0000256" key="1">
    <source>
        <dbReference type="SAM" id="Phobius"/>
    </source>
</evidence>
<comment type="caution">
    <text evidence="2">The sequence shown here is derived from an EMBL/GenBank/DDBJ whole genome shotgun (WGS) entry which is preliminary data.</text>
</comment>
<gene>
    <name evidence="2" type="ORF">F900_03036</name>
</gene>
<dbReference type="EMBL" id="APRP01000031">
    <property type="protein sequence ID" value="ENW98943.1"/>
    <property type="molecule type" value="Genomic_DNA"/>
</dbReference>
<name>N9LRU7_9GAMM</name>
<keyword evidence="1" id="KW-0812">Transmembrane</keyword>
<sequence length="74" mass="8816">MYERRIFISLLFIYANTNYRFKFDFFSILHDVSLLGVSIGLLFLLKDETQHNQKLYIAFAICTFFIILTNLVLK</sequence>
<proteinExistence type="predicted"/>